<dbReference type="AlphaFoldDB" id="A0A8S3Y3V0"/>
<feature type="domain" description="ATPase dynein-related AAA" evidence="3">
    <location>
        <begin position="119"/>
        <end position="225"/>
    </location>
</feature>
<feature type="chain" id="PRO_5035825649" evidence="2">
    <location>
        <begin position="21"/>
        <end position="477"/>
    </location>
</feature>
<feature type="signal peptide" evidence="2">
    <location>
        <begin position="1"/>
        <end position="20"/>
    </location>
</feature>
<dbReference type="InterPro" id="IPR039891">
    <property type="entry name" value="VWA8"/>
</dbReference>
<dbReference type="EMBL" id="CAJQZP010001427">
    <property type="protein sequence ID" value="CAG5045427.1"/>
    <property type="molecule type" value="Genomic_DNA"/>
</dbReference>
<protein>
    <submittedName>
        <fullName evidence="4">(apollo) hypothetical protein</fullName>
    </submittedName>
</protein>
<keyword evidence="2" id="KW-0732">Signal</keyword>
<proteinExistence type="predicted"/>
<dbReference type="GO" id="GO:0005737">
    <property type="term" value="C:cytoplasm"/>
    <property type="evidence" value="ECO:0007669"/>
    <property type="project" value="TreeGrafter"/>
</dbReference>
<name>A0A8S3Y3V0_PARAO</name>
<keyword evidence="5" id="KW-1185">Reference proteome</keyword>
<dbReference type="PANTHER" id="PTHR21610:SF9">
    <property type="entry name" value="VON WILLEBRAND FACTOR A DOMAIN-CONTAINING PROTEIN 8"/>
    <property type="match status" value="1"/>
</dbReference>
<evidence type="ECO:0000313" key="5">
    <source>
        <dbReference type="Proteomes" id="UP000691718"/>
    </source>
</evidence>
<evidence type="ECO:0000313" key="4">
    <source>
        <dbReference type="EMBL" id="CAG5045427.1"/>
    </source>
</evidence>
<dbReference type="PANTHER" id="PTHR21610">
    <property type="entry name" value="VON WILLEBRAND FACTOR A DOMAIN-CONTAINING PROTEIN 8"/>
    <property type="match status" value="1"/>
</dbReference>
<feature type="region of interest" description="Disordered" evidence="1">
    <location>
        <begin position="268"/>
        <end position="290"/>
    </location>
</feature>
<evidence type="ECO:0000256" key="1">
    <source>
        <dbReference type="SAM" id="MobiDB-lite"/>
    </source>
</evidence>
<dbReference type="GO" id="GO:0005524">
    <property type="term" value="F:ATP binding"/>
    <property type="evidence" value="ECO:0007669"/>
    <property type="project" value="InterPro"/>
</dbReference>
<gene>
    <name evidence="4" type="ORF">PAPOLLO_LOCUS23276</name>
</gene>
<dbReference type="InterPro" id="IPR011704">
    <property type="entry name" value="ATPase_dyneun-rel_AAA"/>
</dbReference>
<sequence>MITPTALIIFLNGFIMLTLTEQSSSDSEQQWSTPQYGEVLSSPQVSMINLLEQKAEKTTLNNFTITSRARNETSINNNTTANMFRTEILKEVSEILFSDIPQQRKVLELLLHDIQRGNHLLLVEKRGVENKKITDALLQYFNRPTEYTQFHRNTTIQALTVQPTFKNGTVIYEDSPLVKAVKYGYVLVVDEADKAPTKVTSSLNTLMANREMVLSDGRRMIPKEVMNSSGNKSAGFIPVHENFRMIVMASRTGFPYLEVSSAPSGLVSSDVRSASEPPPPINFSGRQRRDDSFYNRNGEIGVTVKAVGSSPVVTTAVMGGQGTGPHVATAIASGSAVATATAMTYGRGTSTATVNAAGSSVATVIAHSYDAGVATATLNTAGSSVGYATSHAHDAGVATTNVNTAGSAKADATAEAYNMGRSTATATCTGSSVASSTANSQDEGVATAIANTADSSVVTAEAFARDKQVVTDTQKRP</sequence>
<dbReference type="Pfam" id="PF07728">
    <property type="entry name" value="AAA_5"/>
    <property type="match status" value="1"/>
</dbReference>
<dbReference type="GO" id="GO:0016887">
    <property type="term" value="F:ATP hydrolysis activity"/>
    <property type="evidence" value="ECO:0007669"/>
    <property type="project" value="InterPro"/>
</dbReference>
<comment type="caution">
    <text evidence="4">The sequence shown here is derived from an EMBL/GenBank/DDBJ whole genome shotgun (WGS) entry which is preliminary data.</text>
</comment>
<evidence type="ECO:0000259" key="3">
    <source>
        <dbReference type="Pfam" id="PF07728"/>
    </source>
</evidence>
<evidence type="ECO:0000256" key="2">
    <source>
        <dbReference type="SAM" id="SignalP"/>
    </source>
</evidence>
<accession>A0A8S3Y3V0</accession>
<organism evidence="4 5">
    <name type="scientific">Parnassius apollo</name>
    <name type="common">Apollo butterfly</name>
    <name type="synonym">Papilio apollo</name>
    <dbReference type="NCBI Taxonomy" id="110799"/>
    <lineage>
        <taxon>Eukaryota</taxon>
        <taxon>Metazoa</taxon>
        <taxon>Ecdysozoa</taxon>
        <taxon>Arthropoda</taxon>
        <taxon>Hexapoda</taxon>
        <taxon>Insecta</taxon>
        <taxon>Pterygota</taxon>
        <taxon>Neoptera</taxon>
        <taxon>Endopterygota</taxon>
        <taxon>Lepidoptera</taxon>
        <taxon>Glossata</taxon>
        <taxon>Ditrysia</taxon>
        <taxon>Papilionoidea</taxon>
        <taxon>Papilionidae</taxon>
        <taxon>Parnassiinae</taxon>
        <taxon>Parnassini</taxon>
        <taxon>Parnassius</taxon>
        <taxon>Parnassius</taxon>
    </lineage>
</organism>
<reference evidence="4" key="1">
    <citation type="submission" date="2021-04" db="EMBL/GenBank/DDBJ databases">
        <authorList>
            <person name="Tunstrom K."/>
        </authorList>
    </citation>
    <scope>NUCLEOTIDE SEQUENCE</scope>
</reference>
<dbReference type="OrthoDB" id="5186at2759"/>
<dbReference type="Proteomes" id="UP000691718">
    <property type="component" value="Unassembled WGS sequence"/>
</dbReference>